<evidence type="ECO:0000313" key="1">
    <source>
        <dbReference type="EMBL" id="KAJ1678099.1"/>
    </source>
</evidence>
<dbReference type="EMBL" id="JAMZIH010001545">
    <property type="protein sequence ID" value="KAJ1678099.1"/>
    <property type="molecule type" value="Genomic_DNA"/>
</dbReference>
<evidence type="ECO:0000313" key="2">
    <source>
        <dbReference type="Proteomes" id="UP001145114"/>
    </source>
</evidence>
<keyword evidence="2" id="KW-1185">Reference proteome</keyword>
<gene>
    <name evidence="1" type="ORF">EV182_004778</name>
</gene>
<accession>A0ACC1HW43</accession>
<name>A0ACC1HW43_9FUNG</name>
<comment type="caution">
    <text evidence="1">The sequence shown here is derived from an EMBL/GenBank/DDBJ whole genome shotgun (WGS) entry which is preliminary data.</text>
</comment>
<proteinExistence type="predicted"/>
<reference evidence="1" key="1">
    <citation type="submission" date="2022-06" db="EMBL/GenBank/DDBJ databases">
        <title>Phylogenomic reconstructions and comparative analyses of Kickxellomycotina fungi.</title>
        <authorList>
            <person name="Reynolds N.K."/>
            <person name="Stajich J.E."/>
            <person name="Barry K."/>
            <person name="Grigoriev I.V."/>
            <person name="Crous P."/>
            <person name="Smith M.E."/>
        </authorList>
    </citation>
    <scope>NUCLEOTIDE SEQUENCE</scope>
    <source>
        <strain evidence="1">RSA 2271</strain>
    </source>
</reference>
<sequence length="486" mass="51611">MLLKQQQEQLTQARQTQQVEQQLRQIREQKERLEFEKQRETQKRETETLRRQQEQLLQQQRQLLQWQDTMLKSQPKPSAAPATPVPQLTQVSAFASMPGNNTAMSIQPAPAISGATAAMANRPANSVGRLPAPLIPTQMAASPRLQVSFSGVSATGPQLTMQANSSMPNLMKQFNNMTVTSQTATNIAGTSSMAAPPLSVNAMPGSNAPSANPNFADFSRMNSAISSQPNLAAPGAAAGLDKYDLFKRVDPRGQSLFSSSAHGVRPGMTTSFAATGVQPTGVFAMSNPTLDQASTSNLNSGIPASMSSMGSVSLPMSSNIGNSNVTVMPSQQATVGMLGQGHQQPQGIFGSMAVGSGMQQQGSNMQGSGMMQPNQLQMVPSSMASGLASPSVTTMVGGTGGVNSSMPSTGFLQYQHNLQQQQGVMQPGTNAQFPQAGMGQFPANMPMPMLQPQQQPNVQGMYQQNLGNPNAGNFATQQNMYSQARW</sequence>
<protein>
    <submittedName>
        <fullName evidence="1">Uncharacterized protein</fullName>
    </submittedName>
</protein>
<dbReference type="Proteomes" id="UP001145114">
    <property type="component" value="Unassembled WGS sequence"/>
</dbReference>
<organism evidence="1 2">
    <name type="scientific">Spiromyces aspiralis</name>
    <dbReference type="NCBI Taxonomy" id="68401"/>
    <lineage>
        <taxon>Eukaryota</taxon>
        <taxon>Fungi</taxon>
        <taxon>Fungi incertae sedis</taxon>
        <taxon>Zoopagomycota</taxon>
        <taxon>Kickxellomycotina</taxon>
        <taxon>Kickxellomycetes</taxon>
        <taxon>Kickxellales</taxon>
        <taxon>Kickxellaceae</taxon>
        <taxon>Spiromyces</taxon>
    </lineage>
</organism>